<gene>
    <name evidence="3" type="primary">Ctrb1</name>
    <name evidence="3" type="ORF">SNEC2469_LOCUS18946</name>
</gene>
<dbReference type="OrthoDB" id="419865at2759"/>
<dbReference type="CDD" id="cd00041">
    <property type="entry name" value="CUB"/>
    <property type="match status" value="1"/>
</dbReference>
<accession>A0A812WBD5</accession>
<evidence type="ECO:0000256" key="1">
    <source>
        <dbReference type="ARBA" id="ARBA00023157"/>
    </source>
</evidence>
<sequence>MEQRLGAQSVESAGDGSGSSGSESSFFLGSRLPAAWFGDGMDDDSGCSLDAAGKTSEKTEGKNILDLFSESPAASKDEELEHSQEADPAEADPAEAMRLANAFRASTIPEKQMDAIKVVDSPGDAYEVVFCMPGITDGAQGLRAGESGVSFADTAMGSWRTTQISHQTSESREAMWRCLLIWLFGARVRGDGDGDWWVTSGNCKIDSDGCATSPRYPSRYNNNRDCEIEVAPGNTKAIMVAQFSTEARYDFLEVNGIAFSGEIGPENVVPSGVIKWDADYSITDEGWRLCLQEFVGSR</sequence>
<dbReference type="EMBL" id="CAJNJA010032175">
    <property type="protein sequence ID" value="CAE7664509.1"/>
    <property type="molecule type" value="Genomic_DNA"/>
</dbReference>
<proteinExistence type="predicted"/>
<protein>
    <submittedName>
        <fullName evidence="3">Ctrb1 protein</fullName>
    </submittedName>
</protein>
<dbReference type="Proteomes" id="UP000601435">
    <property type="component" value="Unassembled WGS sequence"/>
</dbReference>
<evidence type="ECO:0000313" key="3">
    <source>
        <dbReference type="EMBL" id="CAE7664509.1"/>
    </source>
</evidence>
<evidence type="ECO:0000256" key="2">
    <source>
        <dbReference type="SAM" id="MobiDB-lite"/>
    </source>
</evidence>
<feature type="region of interest" description="Disordered" evidence="2">
    <location>
        <begin position="1"/>
        <end position="25"/>
    </location>
</feature>
<organism evidence="3 4">
    <name type="scientific">Symbiodinium necroappetens</name>
    <dbReference type="NCBI Taxonomy" id="1628268"/>
    <lineage>
        <taxon>Eukaryota</taxon>
        <taxon>Sar</taxon>
        <taxon>Alveolata</taxon>
        <taxon>Dinophyceae</taxon>
        <taxon>Suessiales</taxon>
        <taxon>Symbiodiniaceae</taxon>
        <taxon>Symbiodinium</taxon>
    </lineage>
</organism>
<keyword evidence="1" id="KW-1015">Disulfide bond</keyword>
<feature type="compositionally biased region" description="Low complexity" evidence="2">
    <location>
        <begin position="9"/>
        <end position="25"/>
    </location>
</feature>
<dbReference type="SUPFAM" id="SSF49854">
    <property type="entry name" value="Spermadhesin, CUB domain"/>
    <property type="match status" value="1"/>
</dbReference>
<evidence type="ECO:0000313" key="4">
    <source>
        <dbReference type="Proteomes" id="UP000601435"/>
    </source>
</evidence>
<comment type="caution">
    <text evidence="3">The sequence shown here is derived from an EMBL/GenBank/DDBJ whole genome shotgun (WGS) entry which is preliminary data.</text>
</comment>
<dbReference type="AlphaFoldDB" id="A0A812WBD5"/>
<dbReference type="InterPro" id="IPR035914">
    <property type="entry name" value="Sperma_CUB_dom_sf"/>
</dbReference>
<keyword evidence="4" id="KW-1185">Reference proteome</keyword>
<dbReference type="InterPro" id="IPR000859">
    <property type="entry name" value="CUB_dom"/>
</dbReference>
<name>A0A812WBD5_9DINO</name>
<feature type="region of interest" description="Disordered" evidence="2">
    <location>
        <begin position="43"/>
        <end position="64"/>
    </location>
</feature>
<reference evidence="3" key="1">
    <citation type="submission" date="2021-02" db="EMBL/GenBank/DDBJ databases">
        <authorList>
            <person name="Dougan E. K."/>
            <person name="Rhodes N."/>
            <person name="Thang M."/>
            <person name="Chan C."/>
        </authorList>
    </citation>
    <scope>NUCLEOTIDE SEQUENCE</scope>
</reference>